<evidence type="ECO:0000256" key="6">
    <source>
        <dbReference type="ARBA" id="ARBA00023136"/>
    </source>
</evidence>
<feature type="transmembrane region" description="Helical" evidence="7">
    <location>
        <begin position="219"/>
        <end position="242"/>
    </location>
</feature>
<evidence type="ECO:0000256" key="7">
    <source>
        <dbReference type="SAM" id="Phobius"/>
    </source>
</evidence>
<evidence type="ECO:0000256" key="5">
    <source>
        <dbReference type="ARBA" id="ARBA00022989"/>
    </source>
</evidence>
<dbReference type="PANTHER" id="PTHR23513:SF6">
    <property type="entry name" value="MAJOR FACILITATOR SUPERFAMILY ASSOCIATED DOMAIN-CONTAINING PROTEIN"/>
    <property type="match status" value="1"/>
</dbReference>
<dbReference type="InterPro" id="IPR036259">
    <property type="entry name" value="MFS_trans_sf"/>
</dbReference>
<evidence type="ECO:0000313" key="9">
    <source>
        <dbReference type="Proteomes" id="UP000242444"/>
    </source>
</evidence>
<feature type="transmembrane region" description="Helical" evidence="7">
    <location>
        <begin position="86"/>
        <end position="111"/>
    </location>
</feature>
<dbReference type="PANTHER" id="PTHR23513">
    <property type="entry name" value="INTEGRAL MEMBRANE EFFLUX PROTEIN-RELATED"/>
    <property type="match status" value="1"/>
</dbReference>
<keyword evidence="3" id="KW-1003">Cell membrane</keyword>
<evidence type="ECO:0000256" key="4">
    <source>
        <dbReference type="ARBA" id="ARBA00022692"/>
    </source>
</evidence>
<dbReference type="SUPFAM" id="SSF103473">
    <property type="entry name" value="MFS general substrate transporter"/>
    <property type="match status" value="1"/>
</dbReference>
<dbReference type="InParanoid" id="A0A263D3Y6"/>
<comment type="caution">
    <text evidence="8">The sequence shown here is derived from an EMBL/GenBank/DDBJ whole genome shotgun (WGS) entry which is preliminary data.</text>
</comment>
<dbReference type="Pfam" id="PF05977">
    <property type="entry name" value="MFS_3"/>
    <property type="match status" value="1"/>
</dbReference>
<dbReference type="EMBL" id="NKYE01000005">
    <property type="protein sequence ID" value="OZM73194.1"/>
    <property type="molecule type" value="Genomic_DNA"/>
</dbReference>
<reference evidence="8 9" key="1">
    <citation type="submission" date="2017-07" db="EMBL/GenBank/DDBJ databases">
        <title>Amycolatopsis antarcticus sp. nov., isolated from the surface of an Antarcticus brown macroalga.</title>
        <authorList>
            <person name="Wang J."/>
            <person name="Leiva S."/>
            <person name="Huang J."/>
            <person name="Huang Y."/>
        </authorList>
    </citation>
    <scope>NUCLEOTIDE SEQUENCE [LARGE SCALE GENOMIC DNA]</scope>
    <source>
        <strain evidence="8 9">AU-G6</strain>
    </source>
</reference>
<gene>
    <name evidence="8" type="ORF">CFN78_09975</name>
</gene>
<keyword evidence="6 7" id="KW-0472">Membrane</keyword>
<feature type="transmembrane region" description="Helical" evidence="7">
    <location>
        <begin position="254"/>
        <end position="274"/>
    </location>
</feature>
<keyword evidence="9" id="KW-1185">Reference proteome</keyword>
<proteinExistence type="predicted"/>
<feature type="transmembrane region" description="Helical" evidence="7">
    <location>
        <begin position="162"/>
        <end position="188"/>
    </location>
</feature>
<dbReference type="RefSeq" id="WP_094862407.1">
    <property type="nucleotide sequence ID" value="NZ_NKYE01000005.1"/>
</dbReference>
<feature type="transmembrane region" description="Helical" evidence="7">
    <location>
        <begin position="43"/>
        <end position="66"/>
    </location>
</feature>
<feature type="transmembrane region" description="Helical" evidence="7">
    <location>
        <begin position="340"/>
        <end position="362"/>
    </location>
</feature>
<keyword evidence="4 7" id="KW-0812">Transmembrane</keyword>
<feature type="transmembrane region" description="Helical" evidence="7">
    <location>
        <begin position="310"/>
        <end position="328"/>
    </location>
</feature>
<protein>
    <submittedName>
        <fullName evidence="8">MFS transporter</fullName>
    </submittedName>
</protein>
<evidence type="ECO:0000256" key="3">
    <source>
        <dbReference type="ARBA" id="ARBA00022475"/>
    </source>
</evidence>
<dbReference type="GO" id="GO:0005886">
    <property type="term" value="C:plasma membrane"/>
    <property type="evidence" value="ECO:0007669"/>
    <property type="project" value="UniProtKB-SubCell"/>
</dbReference>
<dbReference type="Proteomes" id="UP000242444">
    <property type="component" value="Unassembled WGS sequence"/>
</dbReference>
<evidence type="ECO:0000256" key="2">
    <source>
        <dbReference type="ARBA" id="ARBA00022448"/>
    </source>
</evidence>
<evidence type="ECO:0000313" key="8">
    <source>
        <dbReference type="EMBL" id="OZM73194.1"/>
    </source>
</evidence>
<accession>A0A263D3Y6</accession>
<feature type="transmembrane region" description="Helical" evidence="7">
    <location>
        <begin position="374"/>
        <end position="395"/>
    </location>
</feature>
<dbReference type="CDD" id="cd06173">
    <property type="entry name" value="MFS_MefA_like"/>
    <property type="match status" value="1"/>
</dbReference>
<name>A0A263D3Y6_9PSEU</name>
<keyword evidence="5 7" id="KW-1133">Transmembrane helix</keyword>
<dbReference type="Gene3D" id="1.20.1250.20">
    <property type="entry name" value="MFS general substrate transporter like domains"/>
    <property type="match status" value="1"/>
</dbReference>
<dbReference type="OrthoDB" id="145388at2"/>
<dbReference type="InterPro" id="IPR010290">
    <property type="entry name" value="TM_effector"/>
</dbReference>
<feature type="transmembrane region" description="Helical" evidence="7">
    <location>
        <begin position="286"/>
        <end position="304"/>
    </location>
</feature>
<evidence type="ECO:0000256" key="1">
    <source>
        <dbReference type="ARBA" id="ARBA00004651"/>
    </source>
</evidence>
<comment type="subcellular location">
    <subcellularLocation>
        <location evidence="1">Cell membrane</location>
        <topology evidence="1">Multi-pass membrane protein</topology>
    </subcellularLocation>
</comment>
<dbReference type="AlphaFoldDB" id="A0A263D3Y6"/>
<sequence>MRDGVVSRPLNWLLASSAVSNLGDGIGKVAFPLLAATLTRDPVLIAGLAATQFLPWLLFALPAGALMDRVDRRRAMIGANLARAGVVAATGLLVLSGSVSIWLVYVAALLIGTAETVADTAANVLIPSMVDRPGLEGANSKLQAAEIVGQTFLGGPLGSLTFVVFAASPFLLNSVGFVLAAALLLGVTGGCRSRPAKRAPARLRTDLAEGLRWLRGHRLLTRLVLVAGLLSLAVELAQAQLVLYALEDLRLSEAAFGLFAFVGGAGGLAGAALAPRLIRSAGRLGVLAGSMTATGIAFVAMGFVTDAVAAAALFGVFAAAIVTGNVVLGTLRHALVPDALLGRVLGVWRTVVWGAIPVGALLGGLLTRAVGSAGVTFAASGALQIAIAALAVLLLRAYSAEVNERSAA</sequence>
<feature type="transmembrane region" description="Helical" evidence="7">
    <location>
        <begin position="12"/>
        <end position="31"/>
    </location>
</feature>
<organism evidence="8 9">
    <name type="scientific">Amycolatopsis antarctica</name>
    <dbReference type="NCBI Taxonomy" id="1854586"/>
    <lineage>
        <taxon>Bacteria</taxon>
        <taxon>Bacillati</taxon>
        <taxon>Actinomycetota</taxon>
        <taxon>Actinomycetes</taxon>
        <taxon>Pseudonocardiales</taxon>
        <taxon>Pseudonocardiaceae</taxon>
        <taxon>Amycolatopsis</taxon>
    </lineage>
</organism>
<keyword evidence="2" id="KW-0813">Transport</keyword>